<dbReference type="PANTHER" id="PTHR43547">
    <property type="entry name" value="TWO-COMPONENT HISTIDINE KINASE"/>
    <property type="match status" value="1"/>
</dbReference>
<evidence type="ECO:0000256" key="4">
    <source>
        <dbReference type="PROSITE-ProRule" id="PRU00169"/>
    </source>
</evidence>
<dbReference type="SMART" id="SM00387">
    <property type="entry name" value="HATPase_c"/>
    <property type="match status" value="1"/>
</dbReference>
<evidence type="ECO:0000259" key="5">
    <source>
        <dbReference type="PROSITE" id="PS50109"/>
    </source>
</evidence>
<accession>A0A1B9F451</accession>
<dbReference type="AlphaFoldDB" id="A0A1B9F451"/>
<dbReference type="InterPro" id="IPR001789">
    <property type="entry name" value="Sig_transdc_resp-reg_receiver"/>
</dbReference>
<dbReference type="Gene3D" id="3.30.565.10">
    <property type="entry name" value="Histidine kinase-like ATPase, C-terminal domain"/>
    <property type="match status" value="1"/>
</dbReference>
<keyword evidence="7" id="KW-0418">Kinase</keyword>
<evidence type="ECO:0000259" key="6">
    <source>
        <dbReference type="PROSITE" id="PS50110"/>
    </source>
</evidence>
<organism evidence="7 8">
    <name type="scientific">Dissulfuribacter thermophilus</name>
    <dbReference type="NCBI Taxonomy" id="1156395"/>
    <lineage>
        <taxon>Bacteria</taxon>
        <taxon>Pseudomonadati</taxon>
        <taxon>Thermodesulfobacteriota</taxon>
        <taxon>Dissulfuribacteria</taxon>
        <taxon>Dissulfuribacterales</taxon>
        <taxon>Dissulfuribacteraceae</taxon>
        <taxon>Dissulfuribacter</taxon>
    </lineage>
</organism>
<dbReference type="Gene3D" id="1.10.287.130">
    <property type="match status" value="1"/>
</dbReference>
<dbReference type="InterPro" id="IPR011006">
    <property type="entry name" value="CheY-like_superfamily"/>
</dbReference>
<feature type="modified residue" description="4-aspartylphosphate" evidence="4">
    <location>
        <position position="63"/>
    </location>
</feature>
<dbReference type="STRING" id="1156395.DBT_2073"/>
<dbReference type="Pfam" id="PF00072">
    <property type="entry name" value="Response_reg"/>
    <property type="match status" value="1"/>
</dbReference>
<dbReference type="CDD" id="cd00075">
    <property type="entry name" value="HATPase"/>
    <property type="match status" value="1"/>
</dbReference>
<feature type="domain" description="Histidine kinase" evidence="5">
    <location>
        <begin position="160"/>
        <end position="393"/>
    </location>
</feature>
<sequence length="393" mass="44342">MTRQSSLDKRPTILLVDDLPDNLYVFTELLRREGYEVIAASNGKKALELLYSHPEQIDLVLSDVMMPEMTGFELCKLIKGDDRICEIPIILITAQLMNEEHAVEGLEGGADDYISRPISPNLLTKKINAVIERKSMADRWREKSRRTQEALEVKEWHTRMLIHDLRNPLTSAMGFLSILAMDDSLSARHRELISKIQNAIQKEAELLEDMLTLIAAREGRLYLELENFNLMDQITEVMFLEEGAAAKKGVIVEKESLVDDLTIYGDRRLIGRVLTNLLDNAIKHAPRGTSIRINAFRNRAHERPYVPHNVEEGWIVCGISNLGSPIPEDSRKKIFEPFVQIPKDSRMSCLLGVGLGLSFCQEIVRLHGGKIGVISPIPGLDQGTIFYFSMAPA</sequence>
<evidence type="ECO:0000256" key="3">
    <source>
        <dbReference type="ARBA" id="ARBA00022553"/>
    </source>
</evidence>
<dbReference type="RefSeq" id="WP_067619880.1">
    <property type="nucleotide sequence ID" value="NZ_MAGO01000011.1"/>
</dbReference>
<evidence type="ECO:0000313" key="8">
    <source>
        <dbReference type="Proteomes" id="UP000093080"/>
    </source>
</evidence>
<dbReference type="InterPro" id="IPR004358">
    <property type="entry name" value="Sig_transdc_His_kin-like_C"/>
</dbReference>
<keyword evidence="8" id="KW-1185">Reference proteome</keyword>
<dbReference type="InterPro" id="IPR036890">
    <property type="entry name" value="HATPase_C_sf"/>
</dbReference>
<dbReference type="PROSITE" id="PS50109">
    <property type="entry name" value="HIS_KIN"/>
    <property type="match status" value="1"/>
</dbReference>
<dbReference type="SUPFAM" id="SSF47384">
    <property type="entry name" value="Homodimeric domain of signal transducing histidine kinase"/>
    <property type="match status" value="1"/>
</dbReference>
<comment type="caution">
    <text evidence="7">The sequence shown here is derived from an EMBL/GenBank/DDBJ whole genome shotgun (WGS) entry which is preliminary data.</text>
</comment>
<keyword evidence="3 4" id="KW-0597">Phosphoprotein</keyword>
<protein>
    <recommendedName>
        <fullName evidence="2">histidine kinase</fullName>
        <ecNumber evidence="2">2.7.13.3</ecNumber>
    </recommendedName>
</protein>
<dbReference type="InterPro" id="IPR003594">
    <property type="entry name" value="HATPase_dom"/>
</dbReference>
<dbReference type="Pfam" id="PF02518">
    <property type="entry name" value="HATPase_c"/>
    <property type="match status" value="1"/>
</dbReference>
<dbReference type="PRINTS" id="PR00344">
    <property type="entry name" value="BCTRLSENSOR"/>
</dbReference>
<dbReference type="SMART" id="SM00388">
    <property type="entry name" value="HisKA"/>
    <property type="match status" value="1"/>
</dbReference>
<dbReference type="PROSITE" id="PS50110">
    <property type="entry name" value="RESPONSE_REGULATORY"/>
    <property type="match status" value="1"/>
</dbReference>
<dbReference type="PANTHER" id="PTHR43547:SF2">
    <property type="entry name" value="HYBRID SIGNAL TRANSDUCTION HISTIDINE KINASE C"/>
    <property type="match status" value="1"/>
</dbReference>
<dbReference type="InterPro" id="IPR005467">
    <property type="entry name" value="His_kinase_dom"/>
</dbReference>
<dbReference type="InterPro" id="IPR003661">
    <property type="entry name" value="HisK_dim/P_dom"/>
</dbReference>
<gene>
    <name evidence="7" type="ORF">DBT_2073</name>
</gene>
<dbReference type="Gene3D" id="3.40.50.2300">
    <property type="match status" value="1"/>
</dbReference>
<dbReference type="EMBL" id="MAGO01000011">
    <property type="protein sequence ID" value="OCC14531.1"/>
    <property type="molecule type" value="Genomic_DNA"/>
</dbReference>
<dbReference type="CDD" id="cd00082">
    <property type="entry name" value="HisKA"/>
    <property type="match status" value="1"/>
</dbReference>
<reference evidence="7 8" key="1">
    <citation type="submission" date="2016-06" db="EMBL/GenBank/DDBJ databases">
        <title>Respiratory ammonification of nitrate coupled to the oxidation of elemental sulfur in deep-sea autotrophic thermophilic bacteria.</title>
        <authorList>
            <person name="Slobodkina G.B."/>
            <person name="Mardanov A.V."/>
            <person name="Ravin N.V."/>
            <person name="Frolova A.A."/>
            <person name="Viryasiv M.B."/>
            <person name="Chernyh N.A."/>
            <person name="Bonch-Osmolovskaya E.A."/>
            <person name="Slobodkin A.I."/>
        </authorList>
    </citation>
    <scope>NUCLEOTIDE SEQUENCE [LARGE SCALE GENOMIC DNA]</scope>
    <source>
        <strain evidence="7 8">S69</strain>
    </source>
</reference>
<keyword evidence="7" id="KW-0808">Transferase</keyword>
<comment type="catalytic activity">
    <reaction evidence="1">
        <text>ATP + protein L-histidine = ADP + protein N-phospho-L-histidine.</text>
        <dbReference type="EC" id="2.7.13.3"/>
    </reaction>
</comment>
<name>A0A1B9F451_9BACT</name>
<dbReference type="Pfam" id="PF00512">
    <property type="entry name" value="HisKA"/>
    <property type="match status" value="1"/>
</dbReference>
<dbReference type="SUPFAM" id="SSF52172">
    <property type="entry name" value="CheY-like"/>
    <property type="match status" value="1"/>
</dbReference>
<dbReference type="SMART" id="SM00448">
    <property type="entry name" value="REC"/>
    <property type="match status" value="1"/>
</dbReference>
<dbReference type="EC" id="2.7.13.3" evidence="2"/>
<feature type="domain" description="Response regulatory" evidence="6">
    <location>
        <begin position="12"/>
        <end position="131"/>
    </location>
</feature>
<dbReference type="GO" id="GO:0000155">
    <property type="term" value="F:phosphorelay sensor kinase activity"/>
    <property type="evidence" value="ECO:0007669"/>
    <property type="project" value="InterPro"/>
</dbReference>
<evidence type="ECO:0000256" key="1">
    <source>
        <dbReference type="ARBA" id="ARBA00000085"/>
    </source>
</evidence>
<dbReference type="Proteomes" id="UP000093080">
    <property type="component" value="Unassembled WGS sequence"/>
</dbReference>
<evidence type="ECO:0000256" key="2">
    <source>
        <dbReference type="ARBA" id="ARBA00012438"/>
    </source>
</evidence>
<proteinExistence type="predicted"/>
<evidence type="ECO:0000313" key="7">
    <source>
        <dbReference type="EMBL" id="OCC14531.1"/>
    </source>
</evidence>
<dbReference type="InterPro" id="IPR036097">
    <property type="entry name" value="HisK_dim/P_sf"/>
</dbReference>
<dbReference type="SUPFAM" id="SSF55874">
    <property type="entry name" value="ATPase domain of HSP90 chaperone/DNA topoisomerase II/histidine kinase"/>
    <property type="match status" value="1"/>
</dbReference>